<keyword evidence="10 13" id="KW-1133">Transmembrane helix</keyword>
<evidence type="ECO:0000313" key="16">
    <source>
        <dbReference type="EMBL" id="EGG03284.1"/>
    </source>
</evidence>
<dbReference type="GO" id="GO:0015662">
    <property type="term" value="F:P-type ion transporter activity"/>
    <property type="evidence" value="ECO:0007669"/>
    <property type="project" value="InterPro"/>
</dbReference>
<dbReference type="InterPro" id="IPR018303">
    <property type="entry name" value="ATPase_P-typ_P_site"/>
</dbReference>
<dbReference type="InterPro" id="IPR047821">
    <property type="entry name" value="P5B-type_ATPase"/>
</dbReference>
<dbReference type="SUPFAM" id="SSF81653">
    <property type="entry name" value="Calcium ATPase, transduction domain A"/>
    <property type="match status" value="1"/>
</dbReference>
<evidence type="ECO:0000256" key="10">
    <source>
        <dbReference type="ARBA" id="ARBA00022989"/>
    </source>
</evidence>
<dbReference type="AlphaFoldDB" id="F4RWH3"/>
<dbReference type="InterPro" id="IPR036412">
    <property type="entry name" value="HAD-like_sf"/>
</dbReference>
<dbReference type="eggNOG" id="KOG0208">
    <property type="taxonomic scope" value="Eukaryota"/>
</dbReference>
<dbReference type="SUPFAM" id="SSF81665">
    <property type="entry name" value="Calcium ATPase, transmembrane domain M"/>
    <property type="match status" value="1"/>
</dbReference>
<proteinExistence type="inferred from homology"/>
<feature type="transmembrane region" description="Helical" evidence="13">
    <location>
        <begin position="16"/>
        <end position="43"/>
    </location>
</feature>
<evidence type="ECO:0000256" key="5">
    <source>
        <dbReference type="ARBA" id="ARBA00022723"/>
    </source>
</evidence>
<dbReference type="GO" id="GO:0019829">
    <property type="term" value="F:ATPase-coupled monoatomic cation transmembrane transporter activity"/>
    <property type="evidence" value="ECO:0007669"/>
    <property type="project" value="UniProtKB-UniRule"/>
</dbReference>
<comment type="similarity">
    <text evidence="2 13">Belongs to the cation transport ATPase (P-type) (TC 3.A.3) family. Type V subfamily.</text>
</comment>
<dbReference type="InterPro" id="IPR059000">
    <property type="entry name" value="ATPase_P-type_domA"/>
</dbReference>
<dbReference type="Gene3D" id="3.40.50.1000">
    <property type="entry name" value="HAD superfamily/HAD-like"/>
    <property type="match status" value="1"/>
</dbReference>
<comment type="subcellular location">
    <subcellularLocation>
        <location evidence="1 13">Membrane</location>
        <topology evidence="1 13">Multi-pass membrane protein</topology>
    </subcellularLocation>
</comment>
<keyword evidence="5 13" id="KW-0479">Metal-binding</keyword>
<dbReference type="EMBL" id="GL883125">
    <property type="protein sequence ID" value="EGG03284.1"/>
    <property type="molecule type" value="Genomic_DNA"/>
</dbReference>
<keyword evidence="7 13" id="KW-0067">ATP-binding</keyword>
<gene>
    <name evidence="16" type="ORF">MELLADRAFT_22371</name>
</gene>
<dbReference type="GO" id="GO:0046872">
    <property type="term" value="F:metal ion binding"/>
    <property type="evidence" value="ECO:0007669"/>
    <property type="project" value="UniProtKB-UniRule"/>
</dbReference>
<dbReference type="Pfam" id="PF13246">
    <property type="entry name" value="Cation_ATPase"/>
    <property type="match status" value="1"/>
</dbReference>
<evidence type="ECO:0000256" key="3">
    <source>
        <dbReference type="ARBA" id="ARBA00022553"/>
    </source>
</evidence>
<evidence type="ECO:0000256" key="11">
    <source>
        <dbReference type="ARBA" id="ARBA00023136"/>
    </source>
</evidence>
<feature type="non-terminal residue" evidence="16">
    <location>
        <position position="1"/>
    </location>
</feature>
<dbReference type="InterPro" id="IPR047819">
    <property type="entry name" value="P5A-ATPase_N"/>
</dbReference>
<feature type="transmembrane region" description="Helical" evidence="13">
    <location>
        <begin position="1121"/>
        <end position="1145"/>
    </location>
</feature>
<dbReference type="VEuPathDB" id="FungiDB:MELLADRAFT_22371"/>
<dbReference type="NCBIfam" id="TIGR01657">
    <property type="entry name" value="P-ATPase-V"/>
    <property type="match status" value="1"/>
</dbReference>
<feature type="transmembrane region" description="Helical" evidence="13">
    <location>
        <begin position="1041"/>
        <end position="1061"/>
    </location>
</feature>
<keyword evidence="11 13" id="KW-0472">Membrane</keyword>
<keyword evidence="4 13" id="KW-0812">Transmembrane</keyword>
<feature type="transmembrane region" description="Helical" evidence="13">
    <location>
        <begin position="1157"/>
        <end position="1175"/>
    </location>
</feature>
<evidence type="ECO:0000256" key="13">
    <source>
        <dbReference type="RuleBase" id="RU362082"/>
    </source>
</evidence>
<dbReference type="GO" id="GO:0016020">
    <property type="term" value="C:membrane"/>
    <property type="evidence" value="ECO:0007669"/>
    <property type="project" value="UniProtKB-SubCell"/>
</dbReference>
<protein>
    <recommendedName>
        <fullName evidence="13">Cation-transporting ATPase</fullName>
        <ecNumber evidence="13">7.2.2.-</ecNumber>
    </recommendedName>
</protein>
<dbReference type="Pfam" id="PF00122">
    <property type="entry name" value="E1-E2_ATPase"/>
    <property type="match status" value="1"/>
</dbReference>
<dbReference type="Gene3D" id="2.70.150.10">
    <property type="entry name" value="Calcium-transporting ATPase, cytoplasmic transduction domain A"/>
    <property type="match status" value="1"/>
</dbReference>
<keyword evidence="3" id="KW-0597">Phosphoprotein</keyword>
<reference evidence="17" key="1">
    <citation type="journal article" date="2011" name="Proc. Natl. Acad. Sci. U.S.A.">
        <title>Obligate biotrophy features unraveled by the genomic analysis of rust fungi.</title>
        <authorList>
            <person name="Duplessis S."/>
            <person name="Cuomo C.A."/>
            <person name="Lin Y.-C."/>
            <person name="Aerts A."/>
            <person name="Tisserant E."/>
            <person name="Veneault-Fourrey C."/>
            <person name="Joly D.L."/>
            <person name="Hacquard S."/>
            <person name="Amselem J."/>
            <person name="Cantarel B.L."/>
            <person name="Chiu R."/>
            <person name="Coutinho P.M."/>
            <person name="Feau N."/>
            <person name="Field M."/>
            <person name="Frey P."/>
            <person name="Gelhaye E."/>
            <person name="Goldberg J."/>
            <person name="Grabherr M.G."/>
            <person name="Kodira C.D."/>
            <person name="Kohler A."/>
            <person name="Kuees U."/>
            <person name="Lindquist E.A."/>
            <person name="Lucas S.M."/>
            <person name="Mago R."/>
            <person name="Mauceli E."/>
            <person name="Morin E."/>
            <person name="Murat C."/>
            <person name="Pangilinan J.L."/>
            <person name="Park R."/>
            <person name="Pearson M."/>
            <person name="Quesneville H."/>
            <person name="Rouhier N."/>
            <person name="Sakthikumar S."/>
            <person name="Salamov A.A."/>
            <person name="Schmutz J."/>
            <person name="Selles B."/>
            <person name="Shapiro H."/>
            <person name="Tanguay P."/>
            <person name="Tuskan G.A."/>
            <person name="Henrissat B."/>
            <person name="Van de Peer Y."/>
            <person name="Rouze P."/>
            <person name="Ellis J.G."/>
            <person name="Dodds P.N."/>
            <person name="Schein J.E."/>
            <person name="Zhong S."/>
            <person name="Hamelin R.C."/>
            <person name="Grigoriev I.V."/>
            <person name="Szabo L.J."/>
            <person name="Martin F."/>
        </authorList>
    </citation>
    <scope>NUCLEOTIDE SEQUENCE [LARGE SCALE GENOMIC DNA]</scope>
    <source>
        <strain evidence="17">98AG31 / pathotype 3-4-7</strain>
    </source>
</reference>
<feature type="domain" description="P5B-type ATPase N-terminal" evidence="15">
    <location>
        <begin position="10"/>
        <end position="168"/>
    </location>
</feature>
<dbReference type="InterPro" id="IPR008250">
    <property type="entry name" value="ATPase_P-typ_transduc_dom_A_sf"/>
</dbReference>
<dbReference type="PROSITE" id="PS00154">
    <property type="entry name" value="ATPASE_E1_E2"/>
    <property type="match status" value="1"/>
</dbReference>
<evidence type="ECO:0000256" key="1">
    <source>
        <dbReference type="ARBA" id="ARBA00004141"/>
    </source>
</evidence>
<feature type="non-terminal residue" evidence="16">
    <location>
        <position position="1187"/>
    </location>
</feature>
<feature type="transmembrane region" description="Helical" evidence="13">
    <location>
        <begin position="466"/>
        <end position="489"/>
    </location>
</feature>
<evidence type="ECO:0000256" key="6">
    <source>
        <dbReference type="ARBA" id="ARBA00022741"/>
    </source>
</evidence>
<dbReference type="STRING" id="747676.F4RWH3"/>
<sequence length="1187" mass="131946">TRQSVYFVDEDMQINFFGWGLVFWKAALWKLGCIFSFGILWLIGRWKVAWMLKSRGKETSFSEASHLVINTNGGDGHIVRLETLTFNDPLPLVTVFPPSLRTPPACREQATTVPSLCKSGGGASKTTSPRMSTVTLAQSCGSSSTSPETVQLTQIKYFDYRYHRFFLHPITMQFRMARDWQDPCWLTSLSNLAKGLDYKDSTSRRQLFSENVMEVKGKTTAQLLVDEALHPFYLFQIASIILWSMDDYYYYALCIAAISISSVLTTLFETKRNLARMQELSRFTCDVTVLRGTTWVSVNSVDLVPGDVIDVSEASLHTFPADLLLLSGDAIVNESMLTGESIPVSKLPAAESTLKEMSNMVGDPSPTLAKHILFCGTKIIRIRKATRTRQSDPTHVVEAAKAMVIRTAFNTTKGALIRSMLFPKPMDFAFYRDSFRFIGALALIAGFGFVGSAINFLQMGIKWSTILIRALDLITIVVPPALPATMSIGTSFSMARLRKLGIFCISPNRVNIGGKINLVCFDKTGTLTEEGLDVLGVRTVDRSHGDFSELYDEIEDVPILAPDDKKTPLMHALATCHGLKVVNGQVLGDPLDLKMFQFTRWSIEEGDQGSALAGLMAERQAALVQTIVRPPGGTSFEVEDAMKSTRFLELGIIRTFDFASELRRMSVLVRKLKSPSIEAYVKGAPEAMIDICEKDSLPKDYEELLTDYTRNGYRVIAVAAKSYPKLTWLKAQRLSRADVESDLRFLGFIIFENKLKPGTEPSIHVLRNAHIGIKMCTGDNIRTGISVGRECGMISPSARVYMPVFASGSQAVAGSTIMWFDIDTESKRLDPYTLRPILDMDDHDGDQSILSSCSSGSTDYVLAVSGDVFRWIMDYGALETVQRMLYKTVIFARMSPDEKHELVERLQGLDYTVGFCGDGANDCGALKAADVGLSLSEAEASVAAPFTSRQPDISCFIEVIREGRCALVTSFSCFKYMALYSLIQFTTITLLYSLPSSLGDFQFLYIDLFIIIPIAIAMGRTHPYGRVVPKRPTAKLVSKRVLVSMIGQVAINSTIQAILFWRVRSQEWYEPQMPEAGEHKLPTSNPENSTLFLVSIFQYVLVAATFSVGPPYRKEMFTNSLLVICLAGLGGFSTYMLFVTSGWFYDILQLVPLTHEFRLELALCVIGNVVMSIWFESVGVQPIALWV</sequence>
<feature type="transmembrane region" description="Helical" evidence="13">
    <location>
        <begin position="1001"/>
        <end position="1020"/>
    </location>
</feature>
<dbReference type="FunFam" id="3.40.50.1000:FF:000068">
    <property type="entry name" value="Cation-transporting ATPase"/>
    <property type="match status" value="1"/>
</dbReference>
<evidence type="ECO:0000256" key="12">
    <source>
        <dbReference type="ARBA" id="ARBA00049360"/>
    </source>
</evidence>
<dbReference type="InterPro" id="IPR001757">
    <property type="entry name" value="P_typ_ATPase"/>
</dbReference>
<dbReference type="GO" id="GO:0006874">
    <property type="term" value="P:intracellular calcium ion homeostasis"/>
    <property type="evidence" value="ECO:0007669"/>
    <property type="project" value="TreeGrafter"/>
</dbReference>
<feature type="transmembrane region" description="Helical" evidence="13">
    <location>
        <begin position="977"/>
        <end position="995"/>
    </location>
</feature>
<dbReference type="SFLD" id="SFLDG00002">
    <property type="entry name" value="C1.7:_P-type_atpase_like"/>
    <property type="match status" value="1"/>
</dbReference>
<evidence type="ECO:0000256" key="4">
    <source>
        <dbReference type="ARBA" id="ARBA00022692"/>
    </source>
</evidence>
<feature type="transmembrane region" description="Helical" evidence="13">
    <location>
        <begin position="1090"/>
        <end position="1109"/>
    </location>
</feature>
<evidence type="ECO:0000256" key="8">
    <source>
        <dbReference type="ARBA" id="ARBA00022842"/>
    </source>
</evidence>
<dbReference type="Gene3D" id="1.20.1110.10">
    <property type="entry name" value="Calcium-transporting ATPase, transmembrane domain"/>
    <property type="match status" value="2"/>
</dbReference>
<dbReference type="PRINTS" id="PR00119">
    <property type="entry name" value="CATATPASE"/>
</dbReference>
<evidence type="ECO:0000256" key="7">
    <source>
        <dbReference type="ARBA" id="ARBA00022840"/>
    </source>
</evidence>
<dbReference type="PANTHER" id="PTHR45630:SF8">
    <property type="entry name" value="CATION-TRANSPORTING ATPASE"/>
    <property type="match status" value="1"/>
</dbReference>
<dbReference type="RefSeq" id="XP_007413419.1">
    <property type="nucleotide sequence ID" value="XM_007413357.1"/>
</dbReference>
<dbReference type="NCBIfam" id="TIGR01494">
    <property type="entry name" value="ATPase_P-type"/>
    <property type="match status" value="2"/>
</dbReference>
<dbReference type="CDD" id="cd07542">
    <property type="entry name" value="P-type_ATPase_cation"/>
    <property type="match status" value="1"/>
</dbReference>
<dbReference type="SUPFAM" id="SSF81660">
    <property type="entry name" value="Metal cation-transporting ATPase, ATP-binding domain N"/>
    <property type="match status" value="1"/>
</dbReference>
<dbReference type="EC" id="7.2.2.-" evidence="13"/>
<dbReference type="FunFam" id="3.40.1110.10:FF:000057">
    <property type="entry name" value="Cation-transporting ATPase"/>
    <property type="match status" value="1"/>
</dbReference>
<keyword evidence="17" id="KW-1185">Reference proteome</keyword>
<keyword evidence="9 13" id="KW-1278">Translocase</keyword>
<dbReference type="FunFam" id="2.70.150.10:FF:000119">
    <property type="entry name" value="Cation-transporting ATPase"/>
    <property type="match status" value="1"/>
</dbReference>
<dbReference type="HOGENOM" id="CLU_001828_3_1_1"/>
<keyword evidence="6 13" id="KW-0547">Nucleotide-binding</keyword>
<feature type="domain" description="P-type ATPase A" evidence="14">
    <location>
        <begin position="286"/>
        <end position="420"/>
    </location>
</feature>
<dbReference type="KEGG" id="mlr:MELLADRAFT_22371"/>
<evidence type="ECO:0000256" key="9">
    <source>
        <dbReference type="ARBA" id="ARBA00022967"/>
    </source>
</evidence>
<dbReference type="OrthoDB" id="48943at2759"/>
<dbReference type="FunFam" id="1.20.1110.10:FF:000032">
    <property type="entry name" value="Cation-transporting ATPase"/>
    <property type="match status" value="1"/>
</dbReference>
<dbReference type="GO" id="GO:0005524">
    <property type="term" value="F:ATP binding"/>
    <property type="evidence" value="ECO:0007669"/>
    <property type="project" value="UniProtKB-UniRule"/>
</dbReference>
<keyword evidence="8 13" id="KW-0460">Magnesium</keyword>
<dbReference type="Pfam" id="PF12409">
    <property type="entry name" value="P5-ATPase"/>
    <property type="match status" value="1"/>
</dbReference>
<dbReference type="PROSITE" id="PS01229">
    <property type="entry name" value="COF_2"/>
    <property type="match status" value="1"/>
</dbReference>
<dbReference type="InterPro" id="IPR006544">
    <property type="entry name" value="P-type_TPase_V"/>
</dbReference>
<dbReference type="SFLD" id="SFLDF00027">
    <property type="entry name" value="p-type_atpase"/>
    <property type="match status" value="1"/>
</dbReference>
<dbReference type="PANTHER" id="PTHR45630">
    <property type="entry name" value="CATION-TRANSPORTING ATPASE-RELATED"/>
    <property type="match status" value="1"/>
</dbReference>
<evidence type="ECO:0000259" key="14">
    <source>
        <dbReference type="Pfam" id="PF00122"/>
    </source>
</evidence>
<evidence type="ECO:0000313" key="17">
    <source>
        <dbReference type="Proteomes" id="UP000001072"/>
    </source>
</evidence>
<dbReference type="FunCoup" id="F4RWH3">
    <property type="interactions" value="135"/>
</dbReference>
<dbReference type="InterPro" id="IPR023299">
    <property type="entry name" value="ATPase_P-typ_cyto_dom_N"/>
</dbReference>
<dbReference type="SUPFAM" id="SSF56784">
    <property type="entry name" value="HAD-like"/>
    <property type="match status" value="1"/>
</dbReference>
<accession>F4RWH3</accession>
<dbReference type="InParanoid" id="F4RWH3"/>
<feature type="transmembrane region" description="Helical" evidence="13">
    <location>
        <begin position="434"/>
        <end position="454"/>
    </location>
</feature>
<evidence type="ECO:0000259" key="15">
    <source>
        <dbReference type="Pfam" id="PF12409"/>
    </source>
</evidence>
<dbReference type="SFLD" id="SFLDS00003">
    <property type="entry name" value="Haloacid_Dehalogenase"/>
    <property type="match status" value="1"/>
</dbReference>
<dbReference type="InterPro" id="IPR044492">
    <property type="entry name" value="P_typ_ATPase_HD_dom"/>
</dbReference>
<organism evidence="17">
    <name type="scientific">Melampsora larici-populina (strain 98AG31 / pathotype 3-4-7)</name>
    <name type="common">Poplar leaf rust fungus</name>
    <dbReference type="NCBI Taxonomy" id="747676"/>
    <lineage>
        <taxon>Eukaryota</taxon>
        <taxon>Fungi</taxon>
        <taxon>Dikarya</taxon>
        <taxon>Basidiomycota</taxon>
        <taxon>Pucciniomycotina</taxon>
        <taxon>Pucciniomycetes</taxon>
        <taxon>Pucciniales</taxon>
        <taxon>Melampsoraceae</taxon>
        <taxon>Melampsora</taxon>
    </lineage>
</organism>
<dbReference type="InterPro" id="IPR023214">
    <property type="entry name" value="HAD_sf"/>
</dbReference>
<dbReference type="GeneID" id="18926891"/>
<feature type="transmembrane region" description="Helical" evidence="13">
    <location>
        <begin position="248"/>
        <end position="268"/>
    </location>
</feature>
<evidence type="ECO:0000256" key="2">
    <source>
        <dbReference type="ARBA" id="ARBA00006000"/>
    </source>
</evidence>
<name>F4RWH3_MELLP</name>
<dbReference type="InterPro" id="IPR023298">
    <property type="entry name" value="ATPase_P-typ_TM_dom_sf"/>
</dbReference>
<dbReference type="GO" id="GO:0016887">
    <property type="term" value="F:ATP hydrolysis activity"/>
    <property type="evidence" value="ECO:0007669"/>
    <property type="project" value="InterPro"/>
</dbReference>
<dbReference type="Proteomes" id="UP000001072">
    <property type="component" value="Unassembled WGS sequence"/>
</dbReference>
<dbReference type="Gene3D" id="3.40.1110.10">
    <property type="entry name" value="Calcium-transporting ATPase, cytoplasmic domain N"/>
    <property type="match status" value="1"/>
</dbReference>
<comment type="catalytic activity">
    <reaction evidence="12 13">
        <text>ATP + H2O = ADP + phosphate + H(+)</text>
        <dbReference type="Rhea" id="RHEA:13065"/>
        <dbReference type="ChEBI" id="CHEBI:15377"/>
        <dbReference type="ChEBI" id="CHEBI:15378"/>
        <dbReference type="ChEBI" id="CHEBI:30616"/>
        <dbReference type="ChEBI" id="CHEBI:43474"/>
        <dbReference type="ChEBI" id="CHEBI:456216"/>
    </reaction>
</comment>